<dbReference type="AlphaFoldDB" id="A0AA39PRW0"/>
<evidence type="ECO:0000313" key="3">
    <source>
        <dbReference type="EMBL" id="KAK0488123.1"/>
    </source>
</evidence>
<dbReference type="PROSITE" id="PS50157">
    <property type="entry name" value="ZINC_FINGER_C2H2_2"/>
    <property type="match status" value="1"/>
</dbReference>
<reference evidence="3" key="1">
    <citation type="submission" date="2023-06" db="EMBL/GenBank/DDBJ databases">
        <authorList>
            <consortium name="Lawrence Berkeley National Laboratory"/>
            <person name="Ahrendt S."/>
            <person name="Sahu N."/>
            <person name="Indic B."/>
            <person name="Wong-Bajracharya J."/>
            <person name="Merenyi Z."/>
            <person name="Ke H.-M."/>
            <person name="Monk M."/>
            <person name="Kocsube S."/>
            <person name="Drula E."/>
            <person name="Lipzen A."/>
            <person name="Balint B."/>
            <person name="Henrissat B."/>
            <person name="Andreopoulos B."/>
            <person name="Martin F.M."/>
            <person name="Harder C.B."/>
            <person name="Rigling D."/>
            <person name="Ford K.L."/>
            <person name="Foster G.D."/>
            <person name="Pangilinan J."/>
            <person name="Papanicolaou A."/>
            <person name="Barry K."/>
            <person name="LaButti K."/>
            <person name="Viragh M."/>
            <person name="Koriabine M."/>
            <person name="Yan M."/>
            <person name="Riley R."/>
            <person name="Champramary S."/>
            <person name="Plett K.L."/>
            <person name="Tsai I.J."/>
            <person name="Slot J."/>
            <person name="Sipos G."/>
            <person name="Plett J."/>
            <person name="Nagy L.G."/>
            <person name="Grigoriev I.V."/>
        </authorList>
    </citation>
    <scope>NUCLEOTIDE SEQUENCE</scope>
    <source>
        <strain evidence="3">HWK02</strain>
    </source>
</reference>
<gene>
    <name evidence="3" type="ORF">EDD18DRAFT_1081750</name>
</gene>
<accession>A0AA39PRW0</accession>
<dbReference type="Proteomes" id="UP001175228">
    <property type="component" value="Unassembled WGS sequence"/>
</dbReference>
<feature type="non-terminal residue" evidence="3">
    <location>
        <position position="103"/>
    </location>
</feature>
<sequence length="103" mass="11659">KKHVCTLRSKHFKIWDSLKVHVNTHTGATPLGRSFPGCDQGFNVSYNMRRHYRNHTNSPSACLILAPLLLSPSHTLSSSPSPSSLLYNIYQIYIFTIVVDYVL</sequence>
<dbReference type="EMBL" id="JAUEPU010000041">
    <property type="protein sequence ID" value="KAK0488123.1"/>
    <property type="molecule type" value="Genomic_DNA"/>
</dbReference>
<keyword evidence="4" id="KW-1185">Reference proteome</keyword>
<feature type="domain" description="C2H2-type" evidence="2">
    <location>
        <begin position="3"/>
        <end position="30"/>
    </location>
</feature>
<evidence type="ECO:0000256" key="1">
    <source>
        <dbReference type="PROSITE-ProRule" id="PRU00042"/>
    </source>
</evidence>
<dbReference type="Gene3D" id="3.30.160.60">
    <property type="entry name" value="Classic Zinc Finger"/>
    <property type="match status" value="1"/>
</dbReference>
<dbReference type="SUPFAM" id="SSF57667">
    <property type="entry name" value="beta-beta-alpha zinc fingers"/>
    <property type="match status" value="1"/>
</dbReference>
<proteinExistence type="predicted"/>
<keyword evidence="1" id="KW-0862">Zinc</keyword>
<evidence type="ECO:0000313" key="4">
    <source>
        <dbReference type="Proteomes" id="UP001175228"/>
    </source>
</evidence>
<comment type="caution">
    <text evidence="3">The sequence shown here is derived from an EMBL/GenBank/DDBJ whole genome shotgun (WGS) entry which is preliminary data.</text>
</comment>
<dbReference type="GO" id="GO:0008270">
    <property type="term" value="F:zinc ion binding"/>
    <property type="evidence" value="ECO:0007669"/>
    <property type="project" value="UniProtKB-KW"/>
</dbReference>
<organism evidence="3 4">
    <name type="scientific">Armillaria luteobubalina</name>
    <dbReference type="NCBI Taxonomy" id="153913"/>
    <lineage>
        <taxon>Eukaryota</taxon>
        <taxon>Fungi</taxon>
        <taxon>Dikarya</taxon>
        <taxon>Basidiomycota</taxon>
        <taxon>Agaricomycotina</taxon>
        <taxon>Agaricomycetes</taxon>
        <taxon>Agaricomycetidae</taxon>
        <taxon>Agaricales</taxon>
        <taxon>Marasmiineae</taxon>
        <taxon>Physalacriaceae</taxon>
        <taxon>Armillaria</taxon>
    </lineage>
</organism>
<name>A0AA39PRW0_9AGAR</name>
<keyword evidence="1" id="KW-0863">Zinc-finger</keyword>
<keyword evidence="1" id="KW-0479">Metal-binding</keyword>
<protein>
    <recommendedName>
        <fullName evidence="2">C2H2-type domain-containing protein</fullName>
    </recommendedName>
</protein>
<dbReference type="InterPro" id="IPR036236">
    <property type="entry name" value="Znf_C2H2_sf"/>
</dbReference>
<dbReference type="InterPro" id="IPR013087">
    <property type="entry name" value="Znf_C2H2_type"/>
</dbReference>
<evidence type="ECO:0000259" key="2">
    <source>
        <dbReference type="PROSITE" id="PS50157"/>
    </source>
</evidence>